<keyword evidence="1" id="KW-0812">Transmembrane</keyword>
<evidence type="ECO:0000313" key="3">
    <source>
        <dbReference type="Proteomes" id="UP000473014"/>
    </source>
</evidence>
<dbReference type="Proteomes" id="UP000473014">
    <property type="component" value="Unassembled WGS sequence"/>
</dbReference>
<gene>
    <name evidence="2" type="ORF">F0L17_00345</name>
</gene>
<comment type="caution">
    <text evidence="2">The sequence shown here is derived from an EMBL/GenBank/DDBJ whole genome shotgun (WGS) entry which is preliminary data.</text>
</comment>
<dbReference type="EMBL" id="WIXO01000001">
    <property type="protein sequence ID" value="MTE17609.1"/>
    <property type="molecule type" value="Genomic_DNA"/>
</dbReference>
<keyword evidence="3" id="KW-1185">Reference proteome</keyword>
<keyword evidence="1" id="KW-1133">Transmembrane helix</keyword>
<sequence>MVCAVVLTLTHAVAGYLLFLAYLAGVAAPWEQDATAHSGFAAGLALAITVVTALLTWVFVKAIWLRSWWFALPALLGLAALLRLTVLTP</sequence>
<dbReference type="AlphaFoldDB" id="A0A6G2B6B2"/>
<evidence type="ECO:0000313" key="2">
    <source>
        <dbReference type="EMBL" id="MTE17609.1"/>
    </source>
</evidence>
<proteinExistence type="predicted"/>
<reference evidence="2 3" key="1">
    <citation type="submission" date="2019-11" db="EMBL/GenBank/DDBJ databases">
        <authorList>
            <person name="Yuan L."/>
        </authorList>
    </citation>
    <scope>NUCLEOTIDE SEQUENCE [LARGE SCALE GENOMIC DNA]</scope>
    <source>
        <strain evidence="2 3">TRM43335</strain>
    </source>
</reference>
<name>A0A6G2B6B2_9ACTN</name>
<keyword evidence="1" id="KW-0472">Membrane</keyword>
<protein>
    <submittedName>
        <fullName evidence="2">Uncharacterized protein</fullName>
    </submittedName>
</protein>
<feature type="transmembrane region" description="Helical" evidence="1">
    <location>
        <begin position="39"/>
        <end position="60"/>
    </location>
</feature>
<dbReference type="RefSeq" id="WP_155069223.1">
    <property type="nucleotide sequence ID" value="NZ_WIXO01000001.1"/>
</dbReference>
<evidence type="ECO:0000256" key="1">
    <source>
        <dbReference type="SAM" id="Phobius"/>
    </source>
</evidence>
<feature type="transmembrane region" description="Helical" evidence="1">
    <location>
        <begin position="67"/>
        <end position="86"/>
    </location>
</feature>
<organism evidence="2 3">
    <name type="scientific">Streptomyces taklimakanensis</name>
    <dbReference type="NCBI Taxonomy" id="2569853"/>
    <lineage>
        <taxon>Bacteria</taxon>
        <taxon>Bacillati</taxon>
        <taxon>Actinomycetota</taxon>
        <taxon>Actinomycetes</taxon>
        <taxon>Kitasatosporales</taxon>
        <taxon>Streptomycetaceae</taxon>
        <taxon>Streptomyces</taxon>
    </lineage>
</organism>
<accession>A0A6G2B6B2</accession>